<reference evidence="2" key="1">
    <citation type="journal article" date="2017" name="bioRxiv">
        <title>Conservation of a gene cluster reveals novel cercosporin biosynthetic mechanisms and extends production to the genus Colletotrichum.</title>
        <authorList>
            <person name="de Jonge R."/>
            <person name="Ebert M.K."/>
            <person name="Huitt-Roehl C.R."/>
            <person name="Pal P."/>
            <person name="Suttle J.C."/>
            <person name="Spanner R.E."/>
            <person name="Neubauer J.D."/>
            <person name="Jurick W.M.II."/>
            <person name="Stott K.A."/>
            <person name="Secor G.A."/>
            <person name="Thomma B.P.H.J."/>
            <person name="Van de Peer Y."/>
            <person name="Townsend C.A."/>
            <person name="Bolton M.D."/>
        </authorList>
    </citation>
    <scope>NUCLEOTIDE SEQUENCE [LARGE SCALE GENOMIC DNA]</scope>
    <source>
        <strain evidence="2">CBS538.71</strain>
    </source>
</reference>
<sequence length="366" mass="40746">MLVKSTVPFWKLALVVVCILFGTAYLSAESDLFFTLRNTLSSPSVTGPGAGNDTLGFGAIYVLTEDASSWRVQGLRRAARLIGLRLVIPIQRQIPHERLLSQVSGEVVEGYGRSRALVNHLALLDTIAQAPYETALVLEDDVDFGLDIRAQMDLVSKAFWSRAGGAPESRHPEQEALHPYCDHEWDIFWPGHFGMSFVDGTEIYKYHDPYALPWNRLKTNFNNYYEQMAASKPPEPQQLIFNVAPLSTYAYAITKSHAARLVQKIRNDKADSFDTALHIDCVGKAHRCVAPVPQLFHHHRVMGGKVSSGKEASAGNDGVVQNMAWYRTKHKYTYNIEWSARCNAVGAGEKVGEVWQCLPGRGDGEI</sequence>
<dbReference type="Proteomes" id="UP000237631">
    <property type="component" value="Unassembled WGS sequence"/>
</dbReference>
<comment type="caution">
    <text evidence="1">The sequence shown here is derived from an EMBL/GenBank/DDBJ whole genome shotgun (WGS) entry which is preliminary data.</text>
</comment>
<proteinExistence type="predicted"/>
<protein>
    <recommendedName>
        <fullName evidence="3">Glycosyltransferase family 25 protein</fullName>
    </recommendedName>
</protein>
<keyword evidence="2" id="KW-1185">Reference proteome</keyword>
<organism evidence="1 2">
    <name type="scientific">Cercospora berteroae</name>
    <dbReference type="NCBI Taxonomy" id="357750"/>
    <lineage>
        <taxon>Eukaryota</taxon>
        <taxon>Fungi</taxon>
        <taxon>Dikarya</taxon>
        <taxon>Ascomycota</taxon>
        <taxon>Pezizomycotina</taxon>
        <taxon>Dothideomycetes</taxon>
        <taxon>Dothideomycetidae</taxon>
        <taxon>Mycosphaerellales</taxon>
        <taxon>Mycosphaerellaceae</taxon>
        <taxon>Cercospora</taxon>
    </lineage>
</organism>
<dbReference type="OrthoDB" id="47375at2759"/>
<name>A0A2S6CED8_9PEZI</name>
<accession>A0A2S6CED8</accession>
<evidence type="ECO:0000313" key="2">
    <source>
        <dbReference type="Proteomes" id="UP000237631"/>
    </source>
</evidence>
<evidence type="ECO:0000313" key="1">
    <source>
        <dbReference type="EMBL" id="PPJ58088.1"/>
    </source>
</evidence>
<dbReference type="STRING" id="357750.A0A2S6CED8"/>
<dbReference type="AlphaFoldDB" id="A0A2S6CED8"/>
<gene>
    <name evidence="1" type="ORF">CBER1_05292</name>
</gene>
<evidence type="ECO:0008006" key="3">
    <source>
        <dbReference type="Google" id="ProtNLM"/>
    </source>
</evidence>
<dbReference type="EMBL" id="PNEN01000474">
    <property type="protein sequence ID" value="PPJ58088.1"/>
    <property type="molecule type" value="Genomic_DNA"/>
</dbReference>